<evidence type="ECO:0000313" key="7">
    <source>
        <dbReference type="Proteomes" id="UP000825935"/>
    </source>
</evidence>
<feature type="region of interest" description="Disordered" evidence="4">
    <location>
        <begin position="414"/>
        <end position="488"/>
    </location>
</feature>
<feature type="compositionally biased region" description="Low complexity" evidence="4">
    <location>
        <begin position="953"/>
        <end position="967"/>
    </location>
</feature>
<dbReference type="PROSITE" id="PS51319">
    <property type="entry name" value="TFIIS_N"/>
    <property type="match status" value="1"/>
</dbReference>
<comment type="caution">
    <text evidence="6">The sequence shown here is derived from an EMBL/GenBank/DDBJ whole genome shotgun (WGS) entry which is preliminary data.</text>
</comment>
<evidence type="ECO:0000313" key="6">
    <source>
        <dbReference type="EMBL" id="KAH7439883.1"/>
    </source>
</evidence>
<organism evidence="6 7">
    <name type="scientific">Ceratopteris richardii</name>
    <name type="common">Triangle waterfern</name>
    <dbReference type="NCBI Taxonomy" id="49495"/>
    <lineage>
        <taxon>Eukaryota</taxon>
        <taxon>Viridiplantae</taxon>
        <taxon>Streptophyta</taxon>
        <taxon>Embryophyta</taxon>
        <taxon>Tracheophyta</taxon>
        <taxon>Polypodiopsida</taxon>
        <taxon>Polypodiidae</taxon>
        <taxon>Polypodiales</taxon>
        <taxon>Pteridineae</taxon>
        <taxon>Pteridaceae</taxon>
        <taxon>Parkerioideae</taxon>
        <taxon>Ceratopteris</taxon>
    </lineage>
</organism>
<evidence type="ECO:0000256" key="3">
    <source>
        <dbReference type="PROSITE-ProRule" id="PRU00649"/>
    </source>
</evidence>
<dbReference type="GO" id="GO:0005634">
    <property type="term" value="C:nucleus"/>
    <property type="evidence" value="ECO:0007669"/>
    <property type="project" value="UniProtKB-SubCell"/>
</dbReference>
<evidence type="ECO:0000256" key="2">
    <source>
        <dbReference type="ARBA" id="ARBA00023242"/>
    </source>
</evidence>
<feature type="region of interest" description="Disordered" evidence="4">
    <location>
        <begin position="953"/>
        <end position="972"/>
    </location>
</feature>
<dbReference type="InterPro" id="IPR017923">
    <property type="entry name" value="TFIIS_N"/>
</dbReference>
<comment type="subcellular location">
    <subcellularLocation>
        <location evidence="1 3">Nucleus</location>
    </subcellularLocation>
</comment>
<dbReference type="PANTHER" id="PTHR46548">
    <property type="entry name" value="BAH AND TFIIS DOMAIN-CONTAINING PROTEIN-RELATED"/>
    <property type="match status" value="1"/>
</dbReference>
<feature type="compositionally biased region" description="Basic and acidic residues" evidence="4">
    <location>
        <begin position="898"/>
        <end position="914"/>
    </location>
</feature>
<dbReference type="EMBL" id="CM035409">
    <property type="protein sequence ID" value="KAH7439885.1"/>
    <property type="molecule type" value="Genomic_DNA"/>
</dbReference>
<keyword evidence="2 3" id="KW-0539">Nucleus</keyword>
<feature type="compositionally biased region" description="Polar residues" evidence="4">
    <location>
        <begin position="873"/>
        <end position="882"/>
    </location>
</feature>
<dbReference type="Gene3D" id="1.20.930.10">
    <property type="entry name" value="Conserved domain common to transcription factors TFIIS, elongin A, CRSP70"/>
    <property type="match status" value="1"/>
</dbReference>
<feature type="region of interest" description="Disordered" evidence="4">
    <location>
        <begin position="701"/>
        <end position="738"/>
    </location>
</feature>
<dbReference type="SMART" id="SM00509">
    <property type="entry name" value="TFS2N"/>
    <property type="match status" value="1"/>
</dbReference>
<accession>A0A8T2V1R7</accession>
<feature type="domain" description="TFIIS N-terminal" evidence="5">
    <location>
        <begin position="142"/>
        <end position="219"/>
    </location>
</feature>
<feature type="region of interest" description="Disordered" evidence="4">
    <location>
        <begin position="798"/>
        <end position="832"/>
    </location>
</feature>
<dbReference type="Pfam" id="PF08711">
    <property type="entry name" value="Med26"/>
    <property type="match status" value="1"/>
</dbReference>
<feature type="compositionally biased region" description="Basic and acidic residues" evidence="4">
    <location>
        <begin position="29"/>
        <end position="46"/>
    </location>
</feature>
<dbReference type="OrthoDB" id="1917005at2759"/>
<feature type="compositionally biased region" description="Polar residues" evidence="4">
    <location>
        <begin position="436"/>
        <end position="447"/>
    </location>
</feature>
<feature type="region of interest" description="Disordered" evidence="4">
    <location>
        <begin position="872"/>
        <end position="914"/>
    </location>
</feature>
<proteinExistence type="predicted"/>
<dbReference type="CDD" id="cd00183">
    <property type="entry name" value="TFIIS_I"/>
    <property type="match status" value="1"/>
</dbReference>
<dbReference type="EMBL" id="CM035409">
    <property type="protein sequence ID" value="KAH7439883.1"/>
    <property type="molecule type" value="Genomic_DNA"/>
</dbReference>
<evidence type="ECO:0000256" key="1">
    <source>
        <dbReference type="ARBA" id="ARBA00004123"/>
    </source>
</evidence>
<dbReference type="EMBL" id="CM035409">
    <property type="protein sequence ID" value="KAH7439884.1"/>
    <property type="molecule type" value="Genomic_DNA"/>
</dbReference>
<evidence type="ECO:0000256" key="4">
    <source>
        <dbReference type="SAM" id="MobiDB-lite"/>
    </source>
</evidence>
<reference evidence="6" key="1">
    <citation type="submission" date="2021-08" db="EMBL/GenBank/DDBJ databases">
        <title>WGS assembly of Ceratopteris richardii.</title>
        <authorList>
            <person name="Marchant D.B."/>
            <person name="Chen G."/>
            <person name="Jenkins J."/>
            <person name="Shu S."/>
            <person name="Leebens-Mack J."/>
            <person name="Grimwood J."/>
            <person name="Schmutz J."/>
            <person name="Soltis P."/>
            <person name="Soltis D."/>
            <person name="Chen Z.-H."/>
        </authorList>
    </citation>
    <scope>NUCLEOTIDE SEQUENCE</scope>
    <source>
        <strain evidence="6">Whitten #5841</strain>
        <tissue evidence="6">Leaf</tissue>
    </source>
</reference>
<feature type="region of interest" description="Disordered" evidence="4">
    <location>
        <begin position="1"/>
        <end position="46"/>
    </location>
</feature>
<protein>
    <recommendedName>
        <fullName evidence="5">TFIIS N-terminal domain-containing protein</fullName>
    </recommendedName>
</protein>
<keyword evidence="7" id="KW-1185">Reference proteome</keyword>
<dbReference type="OMA" id="DQNFRML"/>
<feature type="compositionally biased region" description="Basic and acidic residues" evidence="4">
    <location>
        <begin position="463"/>
        <end position="475"/>
    </location>
</feature>
<name>A0A8T2V1R7_CERRI</name>
<gene>
    <name evidence="6" type="ORF">KP509_04G080100</name>
</gene>
<dbReference type="SUPFAM" id="SSF47676">
    <property type="entry name" value="Conserved domain common to transcription factors TFIIS, elongin A, CRSP70"/>
    <property type="match status" value="1"/>
</dbReference>
<sequence length="1377" mass="148381">MQAGGSHSDVSSYPVSNELKAEVNAAEGQNRKRERGDESFDSIKREKHSKEEVKELNWDYHMKFEDFAAIAEKDGGLISIPIVDQFVQVMALEQIDESKNLADVVPHRSTLVRIITATAKEDCLEHFVRIGGLPVLNEWLQEVHKGWLGDGYHKEDDKKLEKLLLSLLHALEKLPVDLDALRTCNVGKSVNLLKVHKNVEVQKKARKLVDTWKKRVNAEMKLKDEAKSGLNNTRTWSSRLSTDTPASKVGVVVGMKSSVSGQITTNGSGWIDDAVSGTSSKDPMGILSKDNFPKGHVSGASELESVVKEEKSFNFPQTHNKTKSWCSGSAGKVVSSWKEEVKNSLVVSAGKKLALTAPSSHNKGHHIVPAATGLQRDLIGKQKVSGLLKTSGTVVSDKILGELPNHNCQRLIVRLPNPGESPSQSISGGCLLDGSSPLNNRGSTSNVERPDSLIMNSRTPEIQSRDDSGGSKDGDNESEVGNNKVDVAEIKRLSGAAVDDGDQKSTDVKHQPSSLVASYCPSAMHVASSDDGIGLLANIAACEDFEREKTDIASNGGGPITEANKECLNEEVILDACNTSTDACNSGERQSKEDNVLKFENEIPSTCRTEADLAEGNALLIAGHEIARASAHEGEGDVLEDTFEPNIKNEDASTIVKASTTCVDENFSAELTARVTSDSQYGDDCGQLAKASDSELQTDRYQVSTSSGVDNVASLQEGSSNGSKDLPSPNTVSKPSSFCAKDDDEISRFCVDDVLEVARQVAKEVELEVKSYSCYEAQEESSLTPEKRISNQDDIDGIHKHEQTSSGDDDDVNMEDTNGKSLFSEAVPGEGNVDYKNEVTPQRMFPVKQLQQEPYRSLKDEAELNLEIDEASNSEFVGQSPSAGGEILPGSSSGEANSPRKEHALEKDRNNDVDRPFFDLNEGFTTDERAHECVTLPKVPVSSASATTLDRMSSASTANSSPAPIAAGSATEGSFFPPSDIIGPKVEMGSKGSAATSAFRPAEPCHMVENTQSATDMVVTTDNTVRNGEDVKQARTLNIDLNVADNITEEAVAHLIGDGKLSGRPMLSRPKLDLNRVDESSESISVPDSSRVPSMATRTMLDFDLNNGLGCEDTPVEDVTPHNKNYETPNLSVLWQTRDRRLEMPNLPVFGQATASEPMNTSPWYLSSNSIATTAMMIPTVPLNRADSHNPVVAASDVKSSVHLNQTFTQFGGISYQGGMPISSTSVTYTGAAFSHSGYTFAGGFPFGSTSYTINSAPNMVPNDSPCIPTATPSQLISTGAVVSPVGKPYPGSCISAVSGTDATVAWSRPSLDLNVDAITDLELKDELKDEDRIVIPSSGLLSYQQAGNLIRPMKRKEPESGYDSFRSNFKQMAWRG</sequence>
<dbReference type="InterPro" id="IPR035441">
    <property type="entry name" value="TFIIS/LEDGF_dom_sf"/>
</dbReference>
<feature type="compositionally biased region" description="Polar residues" evidence="4">
    <location>
        <begin position="701"/>
        <end position="736"/>
    </location>
</feature>
<dbReference type="Proteomes" id="UP000825935">
    <property type="component" value="Chromosome 4"/>
</dbReference>
<dbReference type="PANTHER" id="PTHR46548:SF1">
    <property type="entry name" value="BAH AND TFIIS DOMAIN-CONTAINING PROTEIN-RELATED"/>
    <property type="match status" value="1"/>
</dbReference>
<dbReference type="EMBL" id="CM035409">
    <property type="protein sequence ID" value="KAH7439882.1"/>
    <property type="molecule type" value="Genomic_DNA"/>
</dbReference>
<evidence type="ECO:0000259" key="5">
    <source>
        <dbReference type="PROSITE" id="PS51319"/>
    </source>
</evidence>
<dbReference type="InterPro" id="IPR003617">
    <property type="entry name" value="TFIIS/CRSP70_N_sub"/>
</dbReference>